<dbReference type="Gene3D" id="3.40.50.720">
    <property type="entry name" value="NAD(P)-binding Rossmann-like Domain"/>
    <property type="match status" value="1"/>
</dbReference>
<protein>
    <recommendedName>
        <fullName evidence="4 5">Pyrroline-5-carboxylate reductase</fullName>
        <shortName evidence="4">P5C reductase</shortName>
        <shortName evidence="4">P5CR</shortName>
        <ecNumber evidence="4 5">1.5.1.2</ecNumber>
    </recommendedName>
    <alternativeName>
        <fullName evidence="4">PCA reductase</fullName>
    </alternativeName>
</protein>
<feature type="domain" description="Pyrroline-5-carboxylate reductase catalytic N-terminal" evidence="8">
    <location>
        <begin position="10"/>
        <end position="102"/>
    </location>
</feature>
<dbReference type="GO" id="GO:0005737">
    <property type="term" value="C:cytoplasm"/>
    <property type="evidence" value="ECO:0007669"/>
    <property type="project" value="UniProtKB-SubCell"/>
</dbReference>
<dbReference type="AlphaFoldDB" id="V2UZ37"/>
<accession>V2UZ37</accession>
<evidence type="ECO:0000256" key="7">
    <source>
        <dbReference type="RuleBase" id="RU003903"/>
    </source>
</evidence>
<comment type="catalytic activity">
    <reaction evidence="4 7">
        <text>L-proline + NADP(+) = (S)-1-pyrroline-5-carboxylate + NADPH + 2 H(+)</text>
        <dbReference type="Rhea" id="RHEA:14109"/>
        <dbReference type="ChEBI" id="CHEBI:15378"/>
        <dbReference type="ChEBI" id="CHEBI:17388"/>
        <dbReference type="ChEBI" id="CHEBI:57783"/>
        <dbReference type="ChEBI" id="CHEBI:58349"/>
        <dbReference type="ChEBI" id="CHEBI:60039"/>
        <dbReference type="EC" id="1.5.1.2"/>
    </reaction>
</comment>
<evidence type="ECO:0000256" key="1">
    <source>
        <dbReference type="ARBA" id="ARBA00005525"/>
    </source>
</evidence>
<dbReference type="InterPro" id="IPR028939">
    <property type="entry name" value="P5C_Rdtase_cat_N"/>
</dbReference>
<keyword evidence="4 7" id="KW-0641">Proline biosynthesis</keyword>
<reference evidence="10 11" key="1">
    <citation type="submission" date="2013-10" db="EMBL/GenBank/DDBJ databases">
        <title>The Genome Sequence of Acinetobacter nectaris CIP 110549.</title>
        <authorList>
            <consortium name="The Broad Institute Genomics Platform"/>
            <consortium name="The Broad Institute Genome Sequencing Center for Infectious Disease"/>
            <person name="Cerqueira G."/>
            <person name="Feldgarden M."/>
            <person name="Courvalin P."/>
            <person name="Grillot-Courvalin C."/>
            <person name="Clermont D."/>
            <person name="Rocha E."/>
            <person name="Yoon E.-J."/>
            <person name="Nemec A."/>
            <person name="Young S.K."/>
            <person name="Zeng Q."/>
            <person name="Gargeya S."/>
            <person name="Fitzgerald M."/>
            <person name="Abouelleil A."/>
            <person name="Alvarado L."/>
            <person name="Berlin A.M."/>
            <person name="Chapman S.B."/>
            <person name="Gainer-Dewar J."/>
            <person name="Goldberg J."/>
            <person name="Gnerre S."/>
            <person name="Griggs A."/>
            <person name="Gujja S."/>
            <person name="Hansen M."/>
            <person name="Howarth C."/>
            <person name="Imamovic A."/>
            <person name="Ireland A."/>
            <person name="Larimer J."/>
            <person name="McCowan C."/>
            <person name="Murphy C."/>
            <person name="Pearson M."/>
            <person name="Poon T.W."/>
            <person name="Priest M."/>
            <person name="Roberts A."/>
            <person name="Saif S."/>
            <person name="Shea T."/>
            <person name="Sykes S."/>
            <person name="Wortman J."/>
            <person name="Nusbaum C."/>
            <person name="Birren B."/>
        </authorList>
    </citation>
    <scope>NUCLEOTIDE SEQUENCE [LARGE SCALE GENOMIC DNA]</scope>
    <source>
        <strain evidence="10 11">CIP 110549</strain>
    </source>
</reference>
<dbReference type="Gene3D" id="1.10.3730.10">
    <property type="entry name" value="ProC C-terminal domain-like"/>
    <property type="match status" value="1"/>
</dbReference>
<comment type="subcellular location">
    <subcellularLocation>
        <location evidence="4">Cytoplasm</location>
    </subcellularLocation>
</comment>
<evidence type="ECO:0000259" key="9">
    <source>
        <dbReference type="Pfam" id="PF14748"/>
    </source>
</evidence>
<comment type="catalytic activity">
    <reaction evidence="4">
        <text>L-proline + NAD(+) = (S)-1-pyrroline-5-carboxylate + NADH + 2 H(+)</text>
        <dbReference type="Rhea" id="RHEA:14105"/>
        <dbReference type="ChEBI" id="CHEBI:15378"/>
        <dbReference type="ChEBI" id="CHEBI:17388"/>
        <dbReference type="ChEBI" id="CHEBI:57540"/>
        <dbReference type="ChEBI" id="CHEBI:57945"/>
        <dbReference type="ChEBI" id="CHEBI:60039"/>
        <dbReference type="EC" id="1.5.1.2"/>
    </reaction>
</comment>
<evidence type="ECO:0000259" key="8">
    <source>
        <dbReference type="Pfam" id="PF03807"/>
    </source>
</evidence>
<dbReference type="InterPro" id="IPR036291">
    <property type="entry name" value="NAD(P)-bd_dom_sf"/>
</dbReference>
<dbReference type="Pfam" id="PF03807">
    <property type="entry name" value="F420_oxidored"/>
    <property type="match status" value="1"/>
</dbReference>
<dbReference type="FunFam" id="1.10.3730.10:FF:000001">
    <property type="entry name" value="Pyrroline-5-carboxylate reductase"/>
    <property type="match status" value="1"/>
</dbReference>
<dbReference type="SUPFAM" id="SSF48179">
    <property type="entry name" value="6-phosphogluconate dehydrogenase C-terminal domain-like"/>
    <property type="match status" value="1"/>
</dbReference>
<keyword evidence="3 4" id="KW-0560">Oxidoreductase</keyword>
<comment type="caution">
    <text evidence="10">The sequence shown here is derived from an EMBL/GenBank/DDBJ whole genome shotgun (WGS) entry which is preliminary data.</text>
</comment>
<dbReference type="UniPathway" id="UPA00098">
    <property type="reaction ID" value="UER00361"/>
</dbReference>
<dbReference type="GO" id="GO:0004735">
    <property type="term" value="F:pyrroline-5-carboxylate reductase activity"/>
    <property type="evidence" value="ECO:0007669"/>
    <property type="project" value="UniProtKB-UniRule"/>
</dbReference>
<evidence type="ECO:0000256" key="5">
    <source>
        <dbReference type="NCBIfam" id="TIGR00112"/>
    </source>
</evidence>
<dbReference type="PANTHER" id="PTHR11645">
    <property type="entry name" value="PYRROLINE-5-CARBOXYLATE REDUCTASE"/>
    <property type="match status" value="1"/>
</dbReference>
<proteinExistence type="inferred from homology"/>
<comment type="similarity">
    <text evidence="1 4 7">Belongs to the pyrroline-5-carboxylate reductase family.</text>
</comment>
<dbReference type="HOGENOM" id="CLU_042344_0_1_6"/>
<evidence type="ECO:0000313" key="11">
    <source>
        <dbReference type="Proteomes" id="UP000023785"/>
    </source>
</evidence>
<comment type="function">
    <text evidence="4">Catalyzes the reduction of 1-pyrroline-5-carboxylate (PCA) to L-proline.</text>
</comment>
<evidence type="ECO:0000256" key="6">
    <source>
        <dbReference type="PIRSR" id="PIRSR000193-1"/>
    </source>
</evidence>
<feature type="domain" description="Pyrroline-5-carboxylate reductase dimerisation" evidence="9">
    <location>
        <begin position="165"/>
        <end position="268"/>
    </location>
</feature>
<dbReference type="STRING" id="1392540.P256_01029"/>
<dbReference type="GO" id="GO:0055129">
    <property type="term" value="P:L-proline biosynthetic process"/>
    <property type="evidence" value="ECO:0007669"/>
    <property type="project" value="UniProtKB-UniRule"/>
</dbReference>
<sequence length="281" mass="29770">MDIDVLLNHKIGFIGGGNIAQALIGGLVVNGFPREQICVAESSESVREVLQEKDISIFKESTDMLYWVDVVILAVKPQELASVLEPLKNLFKDKLIISIVAGASLSTLAQLTNTYNIVRAMPNIPALVQTGAHGIFASADVNEVDRNLSAKILAVTGLCIWVKAESDLDAVTAISGSGPAYFFYMMESMIRAGKNMGLDEKTAAALTLQTALGAAQMAISSGFSPAELRKKVTSPNGATEAALQVFDRESISQSIQTALAAAQKCSQTLTQGLSESTKSSS</sequence>
<dbReference type="EMBL" id="AYER01000003">
    <property type="protein sequence ID" value="ESK40574.1"/>
    <property type="molecule type" value="Genomic_DNA"/>
</dbReference>
<dbReference type="PIRSF" id="PIRSF000193">
    <property type="entry name" value="Pyrrol-5-carb_rd"/>
    <property type="match status" value="1"/>
</dbReference>
<evidence type="ECO:0000256" key="2">
    <source>
        <dbReference type="ARBA" id="ARBA00022857"/>
    </source>
</evidence>
<feature type="binding site" evidence="6">
    <location>
        <begin position="74"/>
        <end position="77"/>
    </location>
    <ligand>
        <name>NADP(+)</name>
        <dbReference type="ChEBI" id="CHEBI:58349"/>
    </ligand>
</feature>
<gene>
    <name evidence="4" type="primary">proC</name>
    <name evidence="10" type="ORF">P256_01029</name>
</gene>
<dbReference type="InterPro" id="IPR029036">
    <property type="entry name" value="P5CR_dimer"/>
</dbReference>
<dbReference type="Pfam" id="PF14748">
    <property type="entry name" value="P5CR_dimer"/>
    <property type="match status" value="1"/>
</dbReference>
<dbReference type="Proteomes" id="UP000023785">
    <property type="component" value="Unassembled WGS sequence"/>
</dbReference>
<dbReference type="InterPro" id="IPR000304">
    <property type="entry name" value="Pyrroline-COOH_reductase"/>
</dbReference>
<evidence type="ECO:0000256" key="3">
    <source>
        <dbReference type="ARBA" id="ARBA00023002"/>
    </source>
</evidence>
<dbReference type="SUPFAM" id="SSF51735">
    <property type="entry name" value="NAD(P)-binding Rossmann-fold domains"/>
    <property type="match status" value="1"/>
</dbReference>
<dbReference type="InterPro" id="IPR053790">
    <property type="entry name" value="P5CR-like_CS"/>
</dbReference>
<keyword evidence="4" id="KW-0963">Cytoplasm</keyword>
<dbReference type="PANTHER" id="PTHR11645:SF0">
    <property type="entry name" value="PYRROLINE-5-CARBOXYLATE REDUCTASE 3"/>
    <property type="match status" value="1"/>
</dbReference>
<dbReference type="HAMAP" id="MF_01925">
    <property type="entry name" value="P5C_reductase"/>
    <property type="match status" value="1"/>
</dbReference>
<keyword evidence="11" id="KW-1185">Reference proteome</keyword>
<organism evidence="10 11">
    <name type="scientific">Acinetobacter nectaris CIP 110549</name>
    <dbReference type="NCBI Taxonomy" id="1392540"/>
    <lineage>
        <taxon>Bacteria</taxon>
        <taxon>Pseudomonadati</taxon>
        <taxon>Pseudomonadota</taxon>
        <taxon>Gammaproteobacteria</taxon>
        <taxon>Moraxellales</taxon>
        <taxon>Moraxellaceae</taxon>
        <taxon>Acinetobacter</taxon>
    </lineage>
</organism>
<evidence type="ECO:0000256" key="4">
    <source>
        <dbReference type="HAMAP-Rule" id="MF_01925"/>
    </source>
</evidence>
<dbReference type="NCBIfam" id="TIGR00112">
    <property type="entry name" value="proC"/>
    <property type="match status" value="1"/>
</dbReference>
<dbReference type="EC" id="1.5.1.2" evidence="4 5"/>
<name>V2UZ37_9GAMM</name>
<dbReference type="InterPro" id="IPR008927">
    <property type="entry name" value="6-PGluconate_DH-like_C_sf"/>
</dbReference>
<dbReference type="PROSITE" id="PS00521">
    <property type="entry name" value="P5CR"/>
    <property type="match status" value="1"/>
</dbReference>
<comment type="pathway">
    <text evidence="4 7">Amino-acid biosynthesis; L-proline biosynthesis; L-proline from L-glutamate 5-semialdehyde: step 1/1.</text>
</comment>
<evidence type="ECO:0000313" key="10">
    <source>
        <dbReference type="EMBL" id="ESK40574.1"/>
    </source>
</evidence>
<dbReference type="PATRIC" id="fig|1392540.3.peg.997"/>
<keyword evidence="4 7" id="KW-0028">Amino-acid biosynthesis</keyword>
<keyword evidence="2 4" id="KW-0521">NADP</keyword>
<dbReference type="eggNOG" id="COG0345">
    <property type="taxonomic scope" value="Bacteria"/>
</dbReference>